<dbReference type="EMBL" id="BSNF01000008">
    <property type="protein sequence ID" value="GLQ07025.1"/>
    <property type="molecule type" value="Genomic_DNA"/>
</dbReference>
<reference evidence="1" key="2">
    <citation type="submission" date="2023-01" db="EMBL/GenBank/DDBJ databases">
        <title>Draft genome sequence of Sneathiella chinensis strain NBRC 103408.</title>
        <authorList>
            <person name="Sun Q."/>
            <person name="Mori K."/>
        </authorList>
    </citation>
    <scope>NUCLEOTIDE SEQUENCE</scope>
    <source>
        <strain evidence="1">NBRC 103408</strain>
    </source>
</reference>
<protein>
    <submittedName>
        <fullName evidence="1">Uncharacterized protein</fullName>
    </submittedName>
</protein>
<dbReference type="Proteomes" id="UP001161409">
    <property type="component" value="Unassembled WGS sequence"/>
</dbReference>
<name>A0ABQ5U5Q7_9PROT</name>
<comment type="caution">
    <text evidence="1">The sequence shown here is derived from an EMBL/GenBank/DDBJ whole genome shotgun (WGS) entry which is preliminary data.</text>
</comment>
<proteinExistence type="predicted"/>
<evidence type="ECO:0000313" key="1">
    <source>
        <dbReference type="EMBL" id="GLQ07025.1"/>
    </source>
</evidence>
<evidence type="ECO:0000313" key="2">
    <source>
        <dbReference type="Proteomes" id="UP001161409"/>
    </source>
</evidence>
<sequence length="66" mass="7345">MNRLRLDNKPAAKKGGPVRLSRRAGPLFCSGRGRLAEKACKKVVLDENTHCCHGRRGVKTGYDRHT</sequence>
<reference evidence="1" key="1">
    <citation type="journal article" date="2014" name="Int. J. Syst. Evol. Microbiol.">
        <title>Complete genome of a new Firmicutes species belonging to the dominant human colonic microbiota ('Ruminococcus bicirculans') reveals two chromosomes and a selective capacity to utilize plant glucans.</title>
        <authorList>
            <consortium name="NISC Comparative Sequencing Program"/>
            <person name="Wegmann U."/>
            <person name="Louis P."/>
            <person name="Goesmann A."/>
            <person name="Henrissat B."/>
            <person name="Duncan S.H."/>
            <person name="Flint H.J."/>
        </authorList>
    </citation>
    <scope>NUCLEOTIDE SEQUENCE</scope>
    <source>
        <strain evidence="1">NBRC 103408</strain>
    </source>
</reference>
<accession>A0ABQ5U5Q7</accession>
<keyword evidence="2" id="KW-1185">Reference proteome</keyword>
<organism evidence="1 2">
    <name type="scientific">Sneathiella chinensis</name>
    <dbReference type="NCBI Taxonomy" id="349750"/>
    <lineage>
        <taxon>Bacteria</taxon>
        <taxon>Pseudomonadati</taxon>
        <taxon>Pseudomonadota</taxon>
        <taxon>Alphaproteobacteria</taxon>
        <taxon>Sneathiellales</taxon>
        <taxon>Sneathiellaceae</taxon>
        <taxon>Sneathiella</taxon>
    </lineage>
</organism>
<gene>
    <name evidence="1" type="ORF">GCM10007924_22460</name>
</gene>